<evidence type="ECO:0000256" key="4">
    <source>
        <dbReference type="ARBA" id="ARBA00023014"/>
    </source>
</evidence>
<dbReference type="RefSeq" id="WP_373291727.1">
    <property type="nucleotide sequence ID" value="NZ_BMHC01000020.1"/>
</dbReference>
<dbReference type="Pfam" id="PF00355">
    <property type="entry name" value="Rieske"/>
    <property type="match status" value="1"/>
</dbReference>
<keyword evidence="4" id="KW-0411">Iron-sulfur</keyword>
<dbReference type="SUPFAM" id="SSF50022">
    <property type="entry name" value="ISP domain"/>
    <property type="match status" value="1"/>
</dbReference>
<dbReference type="GO" id="GO:0046872">
    <property type="term" value="F:metal ion binding"/>
    <property type="evidence" value="ECO:0007669"/>
    <property type="project" value="UniProtKB-KW"/>
</dbReference>
<reference evidence="6" key="2">
    <citation type="submission" date="2022-12" db="EMBL/GenBank/DDBJ databases">
        <authorList>
            <person name="Sun Q."/>
            <person name="Zhou Y."/>
        </authorList>
    </citation>
    <scope>NUCLEOTIDE SEQUENCE</scope>
    <source>
        <strain evidence="6">CGMCC 1.15034</strain>
    </source>
</reference>
<dbReference type="Gene3D" id="2.102.10.10">
    <property type="entry name" value="Rieske [2Fe-2S] iron-sulphur domain"/>
    <property type="match status" value="1"/>
</dbReference>
<gene>
    <name evidence="6" type="ORF">GCM10010987_63790</name>
</gene>
<evidence type="ECO:0000313" key="7">
    <source>
        <dbReference type="Proteomes" id="UP000625079"/>
    </source>
</evidence>
<dbReference type="CDD" id="cd03528">
    <property type="entry name" value="Rieske_RO_ferredoxin"/>
    <property type="match status" value="1"/>
</dbReference>
<keyword evidence="1" id="KW-0001">2Fe-2S</keyword>
<dbReference type="PANTHER" id="PTHR21496">
    <property type="entry name" value="FERREDOXIN-RELATED"/>
    <property type="match status" value="1"/>
</dbReference>
<proteinExistence type="predicted"/>
<dbReference type="AlphaFoldDB" id="A0AA87W9C6"/>
<evidence type="ECO:0000259" key="5">
    <source>
        <dbReference type="PROSITE" id="PS51296"/>
    </source>
</evidence>
<evidence type="ECO:0000313" key="6">
    <source>
        <dbReference type="EMBL" id="GGI31311.1"/>
    </source>
</evidence>
<keyword evidence="2" id="KW-0479">Metal-binding</keyword>
<protein>
    <submittedName>
        <fullName evidence="6">Rieske family ferredoxin</fullName>
    </submittedName>
</protein>
<evidence type="ECO:0000256" key="2">
    <source>
        <dbReference type="ARBA" id="ARBA00022723"/>
    </source>
</evidence>
<dbReference type="Proteomes" id="UP000625079">
    <property type="component" value="Unassembled WGS sequence"/>
</dbReference>
<sequence length="140" mass="15981">MSGAKVMAPDVQHILKREEKFNMSLDLKMVDDTARTWVFACKVEDIRLQDVRRWEFDGHSYAIFRSPKGEIFVTDDICTHEHAHLSDGYVEGHTVECPRHSGRFSYMTGKALGAPVCINLRTYEVRIEDGAVTVLVPRRA</sequence>
<dbReference type="InterPro" id="IPR036922">
    <property type="entry name" value="Rieske_2Fe-2S_sf"/>
</dbReference>
<dbReference type="EMBL" id="BMHC01000020">
    <property type="protein sequence ID" value="GGI31311.1"/>
    <property type="molecule type" value="Genomic_DNA"/>
</dbReference>
<evidence type="ECO:0000256" key="1">
    <source>
        <dbReference type="ARBA" id="ARBA00022714"/>
    </source>
</evidence>
<dbReference type="InterPro" id="IPR012747">
    <property type="entry name" value="MocE_2FeS"/>
</dbReference>
<feature type="domain" description="Rieske" evidence="5">
    <location>
        <begin position="38"/>
        <end position="134"/>
    </location>
</feature>
<accession>A0AA87W9C6</accession>
<keyword evidence="3" id="KW-0408">Iron</keyword>
<reference evidence="6" key="1">
    <citation type="journal article" date="2014" name="Int. J. Syst. Evol. Microbiol.">
        <title>Complete genome sequence of Corynebacterium casei LMG S-19264T (=DSM 44701T), isolated from a smear-ripened cheese.</title>
        <authorList>
            <consortium name="US DOE Joint Genome Institute (JGI-PGF)"/>
            <person name="Walter F."/>
            <person name="Albersmeier A."/>
            <person name="Kalinowski J."/>
            <person name="Ruckert C."/>
        </authorList>
    </citation>
    <scope>NUCLEOTIDE SEQUENCE</scope>
    <source>
        <strain evidence="6">CGMCC 1.15034</strain>
    </source>
</reference>
<dbReference type="PANTHER" id="PTHR21496:SF23">
    <property type="entry name" value="3-PHENYLPROPIONATE_CINNAMIC ACID DIOXYGENASE FERREDOXIN SUBUNIT"/>
    <property type="match status" value="1"/>
</dbReference>
<name>A0AA87W9C6_9BRAD</name>
<evidence type="ECO:0000256" key="3">
    <source>
        <dbReference type="ARBA" id="ARBA00023004"/>
    </source>
</evidence>
<organism evidence="6 7">
    <name type="scientific">Bradyrhizobium guangdongense</name>
    <dbReference type="NCBI Taxonomy" id="1325090"/>
    <lineage>
        <taxon>Bacteria</taxon>
        <taxon>Pseudomonadati</taxon>
        <taxon>Pseudomonadota</taxon>
        <taxon>Alphaproteobacteria</taxon>
        <taxon>Hyphomicrobiales</taxon>
        <taxon>Nitrobacteraceae</taxon>
        <taxon>Bradyrhizobium</taxon>
    </lineage>
</organism>
<comment type="caution">
    <text evidence="6">The sequence shown here is derived from an EMBL/GenBank/DDBJ whole genome shotgun (WGS) entry which is preliminary data.</text>
</comment>
<dbReference type="PROSITE" id="PS51296">
    <property type="entry name" value="RIESKE"/>
    <property type="match status" value="1"/>
</dbReference>
<dbReference type="GO" id="GO:0051537">
    <property type="term" value="F:2 iron, 2 sulfur cluster binding"/>
    <property type="evidence" value="ECO:0007669"/>
    <property type="project" value="UniProtKB-KW"/>
</dbReference>
<dbReference type="InterPro" id="IPR017941">
    <property type="entry name" value="Rieske_2Fe-2S"/>
</dbReference>
<dbReference type="NCBIfam" id="TIGR02377">
    <property type="entry name" value="MocE_fam_FeS"/>
    <property type="match status" value="1"/>
</dbReference>